<evidence type="ECO:0000256" key="2">
    <source>
        <dbReference type="ARBA" id="ARBA00022448"/>
    </source>
</evidence>
<dbReference type="PROSITE" id="PS50990">
    <property type="entry name" value="PEPTIDASE_C39"/>
    <property type="match status" value="1"/>
</dbReference>
<evidence type="ECO:0000256" key="10">
    <source>
        <dbReference type="ARBA" id="ARBA00022989"/>
    </source>
</evidence>
<dbReference type="Gene3D" id="3.40.50.300">
    <property type="entry name" value="P-loop containing nucleotide triphosphate hydrolases"/>
    <property type="match status" value="1"/>
</dbReference>
<evidence type="ECO:0000256" key="3">
    <source>
        <dbReference type="ARBA" id="ARBA00022475"/>
    </source>
</evidence>
<evidence type="ECO:0000256" key="11">
    <source>
        <dbReference type="ARBA" id="ARBA00023136"/>
    </source>
</evidence>
<dbReference type="GO" id="GO:0043214">
    <property type="term" value="F:ABC-type bacteriocin transporter activity"/>
    <property type="evidence" value="ECO:0007669"/>
    <property type="project" value="InterPro"/>
</dbReference>
<dbReference type="NCBIfam" id="TIGR01193">
    <property type="entry name" value="bacteriocin_ABC"/>
    <property type="match status" value="1"/>
</dbReference>
<dbReference type="InterPro" id="IPR011527">
    <property type="entry name" value="ABC1_TM_dom"/>
</dbReference>
<dbReference type="GO" id="GO:0016887">
    <property type="term" value="F:ATP hydrolysis activity"/>
    <property type="evidence" value="ECO:0007669"/>
    <property type="project" value="InterPro"/>
</dbReference>
<dbReference type="KEGG" id="fln:FLA_5484"/>
<accession>A0A173MP36</accession>
<keyword evidence="9" id="KW-1278">Translocase</keyword>
<feature type="domain" description="Peptidase C39" evidence="15">
    <location>
        <begin position="12"/>
        <end position="136"/>
    </location>
</feature>
<keyword evidence="7" id="KW-0378">Hydrolase</keyword>
<keyword evidence="10 12" id="KW-1133">Transmembrane helix</keyword>
<dbReference type="STRING" id="477680.SAMN05421788_101871"/>
<evidence type="ECO:0000259" key="13">
    <source>
        <dbReference type="PROSITE" id="PS50893"/>
    </source>
</evidence>
<comment type="subcellular location">
    <subcellularLocation>
        <location evidence="1">Cell membrane</location>
        <topology evidence="1">Multi-pass membrane protein</topology>
    </subcellularLocation>
</comment>
<feature type="transmembrane region" description="Helical" evidence="12">
    <location>
        <begin position="423"/>
        <end position="442"/>
    </location>
</feature>
<evidence type="ECO:0000259" key="15">
    <source>
        <dbReference type="PROSITE" id="PS50990"/>
    </source>
</evidence>
<evidence type="ECO:0000256" key="5">
    <source>
        <dbReference type="ARBA" id="ARBA00022692"/>
    </source>
</evidence>
<dbReference type="Pfam" id="PF00664">
    <property type="entry name" value="ABC_membrane"/>
    <property type="match status" value="1"/>
</dbReference>
<dbReference type="OrthoDB" id="9760358at2"/>
<dbReference type="InterPro" id="IPR027417">
    <property type="entry name" value="P-loop_NTPase"/>
</dbReference>
<dbReference type="AlphaFoldDB" id="A0A173MP36"/>
<reference evidence="17" key="1">
    <citation type="submission" date="2017-01" db="EMBL/GenBank/DDBJ databases">
        <authorList>
            <person name="Varghese N."/>
            <person name="Submissions S."/>
        </authorList>
    </citation>
    <scope>NUCLEOTIDE SEQUENCE [LARGE SCALE GENOMIC DNA]</scope>
    <source>
        <strain evidence="17">DSM 21054</strain>
    </source>
</reference>
<dbReference type="InterPro" id="IPR017871">
    <property type="entry name" value="ABC_transporter-like_CS"/>
</dbReference>
<keyword evidence="11 12" id="KW-0472">Membrane</keyword>
<feature type="transmembrane region" description="Helical" evidence="12">
    <location>
        <begin position="305"/>
        <end position="323"/>
    </location>
</feature>
<dbReference type="Pfam" id="PF00005">
    <property type="entry name" value="ABC_tran"/>
    <property type="match status" value="1"/>
</dbReference>
<feature type="domain" description="ABC transmembrane type-1" evidence="14">
    <location>
        <begin position="169"/>
        <end position="448"/>
    </location>
</feature>
<feature type="domain" description="ABC transporter" evidence="13">
    <location>
        <begin position="481"/>
        <end position="716"/>
    </location>
</feature>
<keyword evidence="17" id="KW-1185">Reference proteome</keyword>
<evidence type="ECO:0000256" key="12">
    <source>
        <dbReference type="SAM" id="Phobius"/>
    </source>
</evidence>
<dbReference type="InterPro" id="IPR039421">
    <property type="entry name" value="Type_1_exporter"/>
</dbReference>
<evidence type="ECO:0000313" key="16">
    <source>
        <dbReference type="EMBL" id="SIS73099.1"/>
    </source>
</evidence>
<evidence type="ECO:0000256" key="4">
    <source>
        <dbReference type="ARBA" id="ARBA00022670"/>
    </source>
</evidence>
<evidence type="ECO:0000256" key="8">
    <source>
        <dbReference type="ARBA" id="ARBA00022840"/>
    </source>
</evidence>
<keyword evidence="6" id="KW-0547">Nucleotide-binding</keyword>
<keyword evidence="2" id="KW-0813">Transport</keyword>
<dbReference type="InterPro" id="IPR005897">
    <property type="entry name" value="Pept_C39_ABC_bacteriocin"/>
</dbReference>
<feature type="transmembrane region" description="Helical" evidence="12">
    <location>
        <begin position="164"/>
        <end position="187"/>
    </location>
</feature>
<evidence type="ECO:0000256" key="7">
    <source>
        <dbReference type="ARBA" id="ARBA00022801"/>
    </source>
</evidence>
<dbReference type="InterPro" id="IPR036640">
    <property type="entry name" value="ABC1_TM_sf"/>
</dbReference>
<dbReference type="SUPFAM" id="SSF52540">
    <property type="entry name" value="P-loop containing nucleoside triphosphate hydrolases"/>
    <property type="match status" value="1"/>
</dbReference>
<dbReference type="InterPro" id="IPR005074">
    <property type="entry name" value="Peptidase_C39"/>
</dbReference>
<dbReference type="InterPro" id="IPR003439">
    <property type="entry name" value="ABC_transporter-like_ATP-bd"/>
</dbReference>
<dbReference type="PROSITE" id="PS50893">
    <property type="entry name" value="ABC_TRANSPORTER_2"/>
    <property type="match status" value="1"/>
</dbReference>
<sequence>MKRALKKTIVKQRDITDCGAACLASVATWYGLKMPVARIRQYASTDQKGTNVLGLMEAASRLGFSAKAVKADMENLQQLPLPVIAHVVVHERISHYVVVYAVSPKGVTVMDPFEGRLEVWETDAFQKKWTGVLVLLAPGAAFEKGDNKVSVFSRFLYLMQPHRAVMMQVLLGAVVYTLLGLSTAIFLQKIVDNVMPDGNRKLLNLMGMVMVVILLLQFFINHVKTILTVKTGQQIDARLILGYYKHLLRLPQQFFDTMRVGEIISRMNDAVKIRVFINDVLISIAVNIFILFFSFGLMFTSYWKLAMLMLGIVPLYALVYYYANKANKHTQRKLMENSAELEAQLVESVNAAGTIKRFGLEEYANMKTEDRFIKMLRTVFKSATNGLWTGNVSQFINSLFTVLLLWVGTSFVLSNSITPGELLSFYAIIGYFTSPVVSLIGMNKTMQDAFIAADRLFEIMDLEKESEGQTITLTREMVGDIVFKDVHFRYGSRVNVFDGLQLTIPKGKVTAVIGESGSGKTTLLSLLQHMYPLQSGHIYIGDTDIRYISPGSLRSIVSVVPQKIDLFAGNVIENIAVGEYEPDLPRLLTVCKAVGILEMIERLPNGLGTYLGENGASLSGGQRQRLAIARALYRNPEILILDEATSALDSQSELHIQQCIRQLGTAGKTVILIAHRLSSVVQADNILVMHEGKIIEQGSHGTLLHPGTVYYTMWEQQFPMIAQIRQQRLSKIDLSSPQ</sequence>
<dbReference type="CDD" id="cd18570">
    <property type="entry name" value="ABC_6TM_PCAT1_LagD_like"/>
    <property type="match status" value="1"/>
</dbReference>
<evidence type="ECO:0000256" key="9">
    <source>
        <dbReference type="ARBA" id="ARBA00022967"/>
    </source>
</evidence>
<dbReference type="PANTHER" id="PTHR43394:SF1">
    <property type="entry name" value="ATP-BINDING CASSETTE SUB-FAMILY B MEMBER 10, MITOCHONDRIAL"/>
    <property type="match status" value="1"/>
</dbReference>
<dbReference type="Gene3D" id="1.20.1560.10">
    <property type="entry name" value="ABC transporter type 1, transmembrane domain"/>
    <property type="match status" value="1"/>
</dbReference>
<dbReference type="GO" id="GO:0005524">
    <property type="term" value="F:ATP binding"/>
    <property type="evidence" value="ECO:0007669"/>
    <property type="project" value="UniProtKB-KW"/>
</dbReference>
<evidence type="ECO:0000256" key="1">
    <source>
        <dbReference type="ARBA" id="ARBA00004651"/>
    </source>
</evidence>
<dbReference type="SMART" id="SM00382">
    <property type="entry name" value="AAA"/>
    <property type="match status" value="1"/>
</dbReference>
<dbReference type="Gene3D" id="3.90.70.10">
    <property type="entry name" value="Cysteine proteinases"/>
    <property type="match status" value="1"/>
</dbReference>
<keyword evidence="3" id="KW-1003">Cell membrane</keyword>
<dbReference type="RefSeq" id="WP_076375999.1">
    <property type="nucleotide sequence ID" value="NZ_AP017422.1"/>
</dbReference>
<organism evidence="16 17">
    <name type="scientific">Filimonas lacunae</name>
    <dbReference type="NCBI Taxonomy" id="477680"/>
    <lineage>
        <taxon>Bacteria</taxon>
        <taxon>Pseudomonadati</taxon>
        <taxon>Bacteroidota</taxon>
        <taxon>Chitinophagia</taxon>
        <taxon>Chitinophagales</taxon>
        <taxon>Chitinophagaceae</taxon>
        <taxon>Filimonas</taxon>
    </lineage>
</organism>
<dbReference type="EMBL" id="FTOR01000001">
    <property type="protein sequence ID" value="SIS73099.1"/>
    <property type="molecule type" value="Genomic_DNA"/>
</dbReference>
<feature type="transmembrane region" description="Helical" evidence="12">
    <location>
        <begin position="275"/>
        <end position="299"/>
    </location>
</feature>
<protein>
    <submittedName>
        <fullName evidence="16">Bacteriocin-processing peptidase. Cysteine peptidase. MEROPS family C39</fullName>
    </submittedName>
</protein>
<feature type="transmembrane region" description="Helical" evidence="12">
    <location>
        <begin position="202"/>
        <end position="220"/>
    </location>
</feature>
<evidence type="ECO:0000256" key="6">
    <source>
        <dbReference type="ARBA" id="ARBA00022741"/>
    </source>
</evidence>
<dbReference type="GO" id="GO:0015421">
    <property type="term" value="F:ABC-type oligopeptide transporter activity"/>
    <property type="evidence" value="ECO:0007669"/>
    <property type="project" value="TreeGrafter"/>
</dbReference>
<keyword evidence="8" id="KW-0067">ATP-binding</keyword>
<dbReference type="PROSITE" id="PS50929">
    <property type="entry name" value="ABC_TM1F"/>
    <property type="match status" value="1"/>
</dbReference>
<name>A0A173MP36_9BACT</name>
<dbReference type="InterPro" id="IPR003593">
    <property type="entry name" value="AAA+_ATPase"/>
</dbReference>
<evidence type="ECO:0000259" key="14">
    <source>
        <dbReference type="PROSITE" id="PS50929"/>
    </source>
</evidence>
<dbReference type="SUPFAM" id="SSF90123">
    <property type="entry name" value="ABC transporter transmembrane region"/>
    <property type="match status" value="1"/>
</dbReference>
<dbReference type="PROSITE" id="PS00211">
    <property type="entry name" value="ABC_TRANSPORTER_1"/>
    <property type="match status" value="1"/>
</dbReference>
<keyword evidence="5 12" id="KW-0812">Transmembrane</keyword>
<dbReference type="Pfam" id="PF03412">
    <property type="entry name" value="Peptidase_C39"/>
    <property type="match status" value="1"/>
</dbReference>
<gene>
    <name evidence="16" type="ORF">SAMN05421788_101871</name>
</gene>
<feature type="transmembrane region" description="Helical" evidence="12">
    <location>
        <begin position="395"/>
        <end position="417"/>
    </location>
</feature>
<proteinExistence type="predicted"/>
<dbReference type="GO" id="GO:0006508">
    <property type="term" value="P:proteolysis"/>
    <property type="evidence" value="ECO:0007669"/>
    <property type="project" value="UniProtKB-KW"/>
</dbReference>
<dbReference type="Proteomes" id="UP000186917">
    <property type="component" value="Unassembled WGS sequence"/>
</dbReference>
<dbReference type="GO" id="GO:0005886">
    <property type="term" value="C:plasma membrane"/>
    <property type="evidence" value="ECO:0007669"/>
    <property type="project" value="UniProtKB-SubCell"/>
</dbReference>
<dbReference type="FunFam" id="3.40.50.300:FF:000221">
    <property type="entry name" value="Multidrug ABC transporter ATP-binding protein"/>
    <property type="match status" value="1"/>
</dbReference>
<dbReference type="PANTHER" id="PTHR43394">
    <property type="entry name" value="ATP-DEPENDENT PERMEASE MDL1, MITOCHONDRIAL"/>
    <property type="match status" value="1"/>
</dbReference>
<dbReference type="GO" id="GO:0008234">
    <property type="term" value="F:cysteine-type peptidase activity"/>
    <property type="evidence" value="ECO:0007669"/>
    <property type="project" value="InterPro"/>
</dbReference>
<evidence type="ECO:0000313" key="17">
    <source>
        <dbReference type="Proteomes" id="UP000186917"/>
    </source>
</evidence>
<keyword evidence="4" id="KW-0645">Protease</keyword>
<dbReference type="CDD" id="cd02418">
    <property type="entry name" value="Peptidase_C39B"/>
    <property type="match status" value="1"/>
</dbReference>